<comment type="catalytic activity">
    <reaction evidence="15">
        <text>a di-trans,poly-cis-dolichyl beta-D-mannosyl phosphate + L-seryl-[protein] = 3-O-(alpha-D-mannosyl)-L-seryl-[protein] + a di-trans,poly-cis-dolichyl phosphate + H(+)</text>
        <dbReference type="Rhea" id="RHEA:17377"/>
        <dbReference type="Rhea" id="RHEA-COMP:9863"/>
        <dbReference type="Rhea" id="RHEA-COMP:13546"/>
        <dbReference type="Rhea" id="RHEA-COMP:19498"/>
        <dbReference type="Rhea" id="RHEA-COMP:19501"/>
        <dbReference type="ChEBI" id="CHEBI:15378"/>
        <dbReference type="ChEBI" id="CHEBI:29999"/>
        <dbReference type="ChEBI" id="CHEBI:57683"/>
        <dbReference type="ChEBI" id="CHEBI:58211"/>
        <dbReference type="ChEBI" id="CHEBI:137321"/>
        <dbReference type="EC" id="2.4.1.109"/>
    </reaction>
</comment>
<evidence type="ECO:0000256" key="10">
    <source>
        <dbReference type="ARBA" id="ARBA00022803"/>
    </source>
</evidence>
<dbReference type="InParanoid" id="A0A067QTR3"/>
<feature type="repeat" description="TPR" evidence="16">
    <location>
        <begin position="539"/>
        <end position="572"/>
    </location>
</feature>
<accession>A0A067QTR3</accession>
<keyword evidence="12 17" id="KW-1133">Transmembrane helix</keyword>
<reference evidence="20 21" key="1">
    <citation type="journal article" date="2014" name="Nat. Commun.">
        <title>Molecular traces of alternative social organization in a termite genome.</title>
        <authorList>
            <person name="Terrapon N."/>
            <person name="Li C."/>
            <person name="Robertson H.M."/>
            <person name="Ji L."/>
            <person name="Meng X."/>
            <person name="Booth W."/>
            <person name="Chen Z."/>
            <person name="Childers C.P."/>
            <person name="Glastad K.M."/>
            <person name="Gokhale K."/>
            <person name="Gowin J."/>
            <person name="Gronenberg W."/>
            <person name="Hermansen R.A."/>
            <person name="Hu H."/>
            <person name="Hunt B.G."/>
            <person name="Huylmans A.K."/>
            <person name="Khalil S.M."/>
            <person name="Mitchell R.D."/>
            <person name="Munoz-Torres M.C."/>
            <person name="Mustard J.A."/>
            <person name="Pan H."/>
            <person name="Reese J.T."/>
            <person name="Scharf M.E."/>
            <person name="Sun F."/>
            <person name="Vogel H."/>
            <person name="Xiao J."/>
            <person name="Yang W."/>
            <person name="Yang Z."/>
            <person name="Yang Z."/>
            <person name="Zhou J."/>
            <person name="Zhu J."/>
            <person name="Brent C.S."/>
            <person name="Elsik C.G."/>
            <person name="Goodisman M.A."/>
            <person name="Liberles D.A."/>
            <person name="Roe R.M."/>
            <person name="Vargo E.L."/>
            <person name="Vilcinskas A."/>
            <person name="Wang J."/>
            <person name="Bornberg-Bauer E."/>
            <person name="Korb J."/>
            <person name="Zhang G."/>
            <person name="Liebig J."/>
        </authorList>
    </citation>
    <scope>NUCLEOTIDE SEQUENCE [LARGE SCALE GENOMIC DNA]</scope>
    <source>
        <tissue evidence="20">Whole organism</tissue>
    </source>
</reference>
<dbReference type="PANTHER" id="PTHR44216">
    <property type="entry name" value="PROTEIN O-MANNOSYL-TRANSFERASE TMTC2"/>
    <property type="match status" value="1"/>
</dbReference>
<dbReference type="SMART" id="SM00028">
    <property type="entry name" value="TPR"/>
    <property type="match status" value="8"/>
</dbReference>
<evidence type="ECO:0000256" key="16">
    <source>
        <dbReference type="PROSITE-ProRule" id="PRU00339"/>
    </source>
</evidence>
<feature type="transmembrane region" description="Helical" evidence="17">
    <location>
        <begin position="285"/>
        <end position="303"/>
    </location>
</feature>
<evidence type="ECO:0000313" key="21">
    <source>
        <dbReference type="Proteomes" id="UP000027135"/>
    </source>
</evidence>
<dbReference type="UniPathway" id="UPA00378"/>
<sequence>SVGCLALALLVLVQLRLHLMGTLTPVFATADNPAARCPSLYSRFLTFAYLPVFNFGLLLWPRWLSFDWSMDAIPRITSIFDPRSTVTLVFYYLLYQVTKRTFWNLAALKNNFLQQQKTQAYHRPRRNSHRRAGHISVAVPPTHVGDAVKTFSPCPVCRHSLLDHHSVMCRNSNNNNTIPILGTSSSPCCCKNGIPKFSHQSIISDGAKRNVHPLRLRSTENTYLSNSEVVLLSLAFIVLPFLPATNLFFYVGFVVAERVLYIPSVGYCLLVGLGCHVIQSRTRKSFVLVCVSLLLATFSLRTVQRNRDWADEESLYRAGIPINPPKSYGNLGSVLSSQGRVEEAEWAYRMALKWRINMAEVHYNLGILLQGREAYEEAIQSYQLAIKYRPTLALAHLNLGQLLERRGRYEEAISVYQQCWRLSGAGLKDPRTHENTKSLLPRSQEGIPPHPVSCHLSFQHPLTALLAIFQTVFTLLGDTYSRLNHDQEAERWYQAAVEAEPDHAQAHLTYGTILARNKSRAIEAEQWFQKATELAPNDPTVFTHFGQFLTRLERHAEAAAQYLRALELGPAQYDLVVRAATSLRQSGNGERAEHFYRVAAELRPQEANSHLNLGAMLHMNGKLMEAATSYGEALRLQPDDVTTLSNIHKL</sequence>
<gene>
    <name evidence="20" type="ORF">L798_13556</name>
</gene>
<evidence type="ECO:0000256" key="13">
    <source>
        <dbReference type="ARBA" id="ARBA00023136"/>
    </source>
</evidence>
<comment type="function">
    <text evidence="1">Transfers mannosyl residues to the hydroxyl group of serine or threonine residues.</text>
</comment>
<evidence type="ECO:0000256" key="12">
    <source>
        <dbReference type="ARBA" id="ARBA00022989"/>
    </source>
</evidence>
<dbReference type="PROSITE" id="PS50005">
    <property type="entry name" value="TPR"/>
    <property type="match status" value="5"/>
</dbReference>
<evidence type="ECO:0000256" key="17">
    <source>
        <dbReference type="SAM" id="Phobius"/>
    </source>
</evidence>
<name>A0A067QTR3_ZOONE</name>
<comment type="subcellular location">
    <subcellularLocation>
        <location evidence="3">Endoplasmic reticulum</location>
    </subcellularLocation>
    <subcellularLocation>
        <location evidence="2">Membrane</location>
        <topology evidence="2">Multi-pass membrane protein</topology>
    </subcellularLocation>
</comment>
<feature type="repeat" description="TPR" evidence="16">
    <location>
        <begin position="470"/>
        <end position="503"/>
    </location>
</feature>
<evidence type="ECO:0000256" key="6">
    <source>
        <dbReference type="ARBA" id="ARBA00012839"/>
    </source>
</evidence>
<feature type="repeat" description="TPR" evidence="16">
    <location>
        <begin position="359"/>
        <end position="392"/>
    </location>
</feature>
<keyword evidence="13 17" id="KW-0472">Membrane</keyword>
<protein>
    <recommendedName>
        <fullName evidence="6">dolichyl-phosphate-mannose--protein mannosyltransferase</fullName>
        <ecNumber evidence="6">2.4.1.109</ecNumber>
    </recommendedName>
</protein>
<feature type="repeat" description="TPR" evidence="16">
    <location>
        <begin position="393"/>
        <end position="426"/>
    </location>
</feature>
<feature type="transmembrane region" description="Helical" evidence="17">
    <location>
        <begin position="40"/>
        <end position="60"/>
    </location>
</feature>
<dbReference type="GO" id="GO:0004169">
    <property type="term" value="F:dolichyl-phosphate-mannose-protein mannosyltransferase activity"/>
    <property type="evidence" value="ECO:0007669"/>
    <property type="project" value="UniProtKB-EC"/>
</dbReference>
<evidence type="ECO:0000256" key="1">
    <source>
        <dbReference type="ARBA" id="ARBA00003582"/>
    </source>
</evidence>
<evidence type="ECO:0000256" key="5">
    <source>
        <dbReference type="ARBA" id="ARBA00007882"/>
    </source>
</evidence>
<keyword evidence="21" id="KW-1185">Reference proteome</keyword>
<keyword evidence="7" id="KW-0808">Transferase</keyword>
<dbReference type="EC" id="2.4.1.109" evidence="6"/>
<evidence type="ECO:0000256" key="11">
    <source>
        <dbReference type="ARBA" id="ARBA00022824"/>
    </source>
</evidence>
<evidence type="ECO:0000256" key="3">
    <source>
        <dbReference type="ARBA" id="ARBA00004240"/>
    </source>
</evidence>
<dbReference type="eggNOG" id="KOG1124">
    <property type="taxonomic scope" value="Eukaryota"/>
</dbReference>
<evidence type="ECO:0000256" key="4">
    <source>
        <dbReference type="ARBA" id="ARBA00004922"/>
    </source>
</evidence>
<dbReference type="EMBL" id="KK853026">
    <property type="protein sequence ID" value="KDR12305.1"/>
    <property type="molecule type" value="Genomic_DNA"/>
</dbReference>
<evidence type="ECO:0000256" key="15">
    <source>
        <dbReference type="ARBA" id="ARBA00045102"/>
    </source>
</evidence>
<keyword evidence="9" id="KW-0677">Repeat</keyword>
<dbReference type="Pfam" id="PF13432">
    <property type="entry name" value="TPR_16"/>
    <property type="match status" value="2"/>
</dbReference>
<dbReference type="STRING" id="136037.A0A067QTR3"/>
<dbReference type="AlphaFoldDB" id="A0A067QTR3"/>
<dbReference type="Pfam" id="PF13424">
    <property type="entry name" value="TPR_12"/>
    <property type="match status" value="1"/>
</dbReference>
<keyword evidence="18" id="KW-0732">Signal</keyword>
<feature type="non-terminal residue" evidence="20">
    <location>
        <position position="650"/>
    </location>
</feature>
<comment type="catalytic activity">
    <reaction evidence="14">
        <text>a di-trans,poly-cis-dolichyl beta-D-mannosyl phosphate + L-threonyl-[protein] = 3-O-(alpha-D-mannosyl)-L-threonyl-[protein] + a di-trans,poly-cis-dolichyl phosphate + H(+)</text>
        <dbReference type="Rhea" id="RHEA:53396"/>
        <dbReference type="Rhea" id="RHEA-COMP:11060"/>
        <dbReference type="Rhea" id="RHEA-COMP:13547"/>
        <dbReference type="Rhea" id="RHEA-COMP:19498"/>
        <dbReference type="Rhea" id="RHEA-COMP:19501"/>
        <dbReference type="ChEBI" id="CHEBI:15378"/>
        <dbReference type="ChEBI" id="CHEBI:30013"/>
        <dbReference type="ChEBI" id="CHEBI:57683"/>
        <dbReference type="ChEBI" id="CHEBI:58211"/>
        <dbReference type="ChEBI" id="CHEBI:137323"/>
        <dbReference type="EC" id="2.4.1.109"/>
    </reaction>
</comment>
<keyword evidence="10 16" id="KW-0802">TPR repeat</keyword>
<dbReference type="Proteomes" id="UP000027135">
    <property type="component" value="Unassembled WGS sequence"/>
</dbReference>
<evidence type="ECO:0000259" key="19">
    <source>
        <dbReference type="Pfam" id="PF08409"/>
    </source>
</evidence>
<dbReference type="OMA" id="GHAKNGH"/>
<evidence type="ECO:0000256" key="8">
    <source>
        <dbReference type="ARBA" id="ARBA00022692"/>
    </source>
</evidence>
<evidence type="ECO:0000256" key="14">
    <source>
        <dbReference type="ARBA" id="ARBA00045085"/>
    </source>
</evidence>
<evidence type="ECO:0000256" key="7">
    <source>
        <dbReference type="ARBA" id="ARBA00022679"/>
    </source>
</evidence>
<dbReference type="Pfam" id="PF13181">
    <property type="entry name" value="TPR_8"/>
    <property type="match status" value="1"/>
</dbReference>
<dbReference type="PANTHER" id="PTHR44216:SF3">
    <property type="entry name" value="PROTEIN O-MANNOSYL-TRANSFERASE TMTC2"/>
    <property type="match status" value="1"/>
</dbReference>
<evidence type="ECO:0000313" key="20">
    <source>
        <dbReference type="EMBL" id="KDR12305.1"/>
    </source>
</evidence>
<dbReference type="InterPro" id="IPR052384">
    <property type="entry name" value="TMTC_O-mannosyltransferase"/>
</dbReference>
<comment type="similarity">
    <text evidence="5">Belongs to the TMTC family.</text>
</comment>
<feature type="signal peptide" evidence="18">
    <location>
        <begin position="1"/>
        <end position="21"/>
    </location>
</feature>
<organism evidence="20 21">
    <name type="scientific">Zootermopsis nevadensis</name>
    <name type="common">Dampwood termite</name>
    <dbReference type="NCBI Taxonomy" id="136037"/>
    <lineage>
        <taxon>Eukaryota</taxon>
        <taxon>Metazoa</taxon>
        <taxon>Ecdysozoa</taxon>
        <taxon>Arthropoda</taxon>
        <taxon>Hexapoda</taxon>
        <taxon>Insecta</taxon>
        <taxon>Pterygota</taxon>
        <taxon>Neoptera</taxon>
        <taxon>Polyneoptera</taxon>
        <taxon>Dictyoptera</taxon>
        <taxon>Blattodea</taxon>
        <taxon>Blattoidea</taxon>
        <taxon>Termitoidae</taxon>
        <taxon>Termopsidae</taxon>
        <taxon>Zootermopsis</taxon>
    </lineage>
</organism>
<feature type="transmembrane region" description="Helical" evidence="17">
    <location>
        <begin position="229"/>
        <end position="253"/>
    </location>
</feature>
<dbReference type="InterPro" id="IPR019734">
    <property type="entry name" value="TPR_rpt"/>
</dbReference>
<evidence type="ECO:0000256" key="18">
    <source>
        <dbReference type="SAM" id="SignalP"/>
    </source>
</evidence>
<feature type="repeat" description="TPR" evidence="16">
    <location>
        <begin position="607"/>
        <end position="640"/>
    </location>
</feature>
<dbReference type="GO" id="GO:0005789">
    <property type="term" value="C:endoplasmic reticulum membrane"/>
    <property type="evidence" value="ECO:0007669"/>
    <property type="project" value="TreeGrafter"/>
</dbReference>
<evidence type="ECO:0000256" key="9">
    <source>
        <dbReference type="ARBA" id="ARBA00022737"/>
    </source>
</evidence>
<dbReference type="InterPro" id="IPR011990">
    <property type="entry name" value="TPR-like_helical_dom_sf"/>
</dbReference>
<proteinExistence type="inferred from homology"/>
<feature type="domain" description="DUF1736" evidence="19">
    <location>
        <begin position="24"/>
        <end position="94"/>
    </location>
</feature>
<evidence type="ECO:0000256" key="2">
    <source>
        <dbReference type="ARBA" id="ARBA00004141"/>
    </source>
</evidence>
<keyword evidence="11" id="KW-0256">Endoplasmic reticulum</keyword>
<dbReference type="Pfam" id="PF08409">
    <property type="entry name" value="TMTC_DUF1736"/>
    <property type="match status" value="1"/>
</dbReference>
<dbReference type="Gene3D" id="1.25.40.10">
    <property type="entry name" value="Tetratricopeptide repeat domain"/>
    <property type="match status" value="3"/>
</dbReference>
<comment type="pathway">
    <text evidence="4">Protein modification; protein glycosylation.</text>
</comment>
<dbReference type="SUPFAM" id="SSF48452">
    <property type="entry name" value="TPR-like"/>
    <property type="match status" value="2"/>
</dbReference>
<dbReference type="InterPro" id="IPR013618">
    <property type="entry name" value="TMTC_DUF1736"/>
</dbReference>
<keyword evidence="8 17" id="KW-0812">Transmembrane</keyword>
<feature type="chain" id="PRO_5001644380" description="dolichyl-phosphate-mannose--protein mannosyltransferase" evidence="18">
    <location>
        <begin position="22"/>
        <end position="650"/>
    </location>
</feature>
<feature type="transmembrane region" description="Helical" evidence="17">
    <location>
        <begin position="259"/>
        <end position="278"/>
    </location>
</feature>
<feature type="non-terminal residue" evidence="20">
    <location>
        <position position="1"/>
    </location>
</feature>